<keyword evidence="1" id="KW-0472">Membrane</keyword>
<sequence length="187" mass="18488">MRSTMDPAARLRGASVGAASGAVSVAAHALGGGAVPVDSAAVPLLVAACALTGVLVASVGTGLARLMVLLGAGQAVGHAALSVAPEHCHRPGFAPAMLVAHLVAIPVGALLIRGAEVALGRVLSRVRRLVVALGAVPAVAAAVWRVVEGVRVVSARRLLWSSGVGRRGPPRGAGVLPFSHRFAGVVA</sequence>
<evidence type="ECO:0000313" key="2">
    <source>
        <dbReference type="EMBL" id="BCK55507.1"/>
    </source>
</evidence>
<protein>
    <submittedName>
        <fullName evidence="2">Uncharacterized protein</fullName>
    </submittedName>
</protein>
<keyword evidence="3" id="KW-1185">Reference proteome</keyword>
<feature type="transmembrane region" description="Helical" evidence="1">
    <location>
        <begin position="96"/>
        <end position="114"/>
    </location>
</feature>
<keyword evidence="1" id="KW-1133">Transmembrane helix</keyword>
<dbReference type="AlphaFoldDB" id="A0A7G1KJT9"/>
<name>A0A7G1KJT9_9NOCA</name>
<proteinExistence type="predicted"/>
<dbReference type="GeneID" id="80347816"/>
<organism evidence="2 3">
    <name type="scientific">Nocardia wallacei</name>
    <dbReference type="NCBI Taxonomy" id="480035"/>
    <lineage>
        <taxon>Bacteria</taxon>
        <taxon>Bacillati</taxon>
        <taxon>Actinomycetota</taxon>
        <taxon>Actinomycetes</taxon>
        <taxon>Mycobacteriales</taxon>
        <taxon>Nocardiaceae</taxon>
        <taxon>Nocardia</taxon>
    </lineage>
</organism>
<dbReference type="EMBL" id="AP023396">
    <property type="protein sequence ID" value="BCK55507.1"/>
    <property type="molecule type" value="Genomic_DNA"/>
</dbReference>
<evidence type="ECO:0000313" key="3">
    <source>
        <dbReference type="Proteomes" id="UP000516173"/>
    </source>
</evidence>
<dbReference type="Proteomes" id="UP000516173">
    <property type="component" value="Chromosome"/>
</dbReference>
<dbReference type="KEGG" id="nwl:NWFMUON74_32790"/>
<reference evidence="2 3" key="1">
    <citation type="submission" date="2020-08" db="EMBL/GenBank/DDBJ databases">
        <title>Genome Sequencing of Nocardia wallacei strain FMUON74 and assembly.</title>
        <authorList>
            <person name="Toyokawa M."/>
            <person name="Uesaka K."/>
        </authorList>
    </citation>
    <scope>NUCLEOTIDE SEQUENCE [LARGE SCALE GENOMIC DNA]</scope>
    <source>
        <strain evidence="2 3">FMUON74</strain>
    </source>
</reference>
<feature type="transmembrane region" description="Helical" evidence="1">
    <location>
        <begin position="39"/>
        <end position="59"/>
    </location>
</feature>
<keyword evidence="1" id="KW-0812">Transmembrane</keyword>
<feature type="transmembrane region" description="Helical" evidence="1">
    <location>
        <begin position="66"/>
        <end position="84"/>
    </location>
</feature>
<feature type="transmembrane region" description="Helical" evidence="1">
    <location>
        <begin position="126"/>
        <end position="147"/>
    </location>
</feature>
<gene>
    <name evidence="2" type="ORF">NWFMUON74_32790</name>
</gene>
<dbReference type="RefSeq" id="WP_232111056.1">
    <property type="nucleotide sequence ID" value="NZ_AP023396.1"/>
</dbReference>
<accession>A0A7G1KJT9</accession>
<evidence type="ECO:0000256" key="1">
    <source>
        <dbReference type="SAM" id="Phobius"/>
    </source>
</evidence>